<dbReference type="PANTHER" id="PTHR34688:SF2">
    <property type="entry name" value="CYTOCHROME C6, CHLOROPLASTIC"/>
    <property type="match status" value="1"/>
</dbReference>
<evidence type="ECO:0000259" key="15">
    <source>
        <dbReference type="PROSITE" id="PS51007"/>
    </source>
</evidence>
<keyword evidence="7" id="KW-0249">Electron transport</keyword>
<accession>A0A1Z1MMQ1</accession>
<dbReference type="GO" id="GO:0009055">
    <property type="term" value="F:electron transfer activity"/>
    <property type="evidence" value="ECO:0007669"/>
    <property type="project" value="InterPro"/>
</dbReference>
<evidence type="ECO:0000256" key="1">
    <source>
        <dbReference type="ARBA" id="ARBA00002347"/>
    </source>
</evidence>
<evidence type="ECO:0000256" key="6">
    <source>
        <dbReference type="ARBA" id="ARBA00022723"/>
    </source>
</evidence>
<geneLocation type="chloroplast" evidence="16"/>
<evidence type="ECO:0000256" key="4">
    <source>
        <dbReference type="ARBA" id="ARBA00022448"/>
    </source>
</evidence>
<dbReference type="GO" id="GO:0020037">
    <property type="term" value="F:heme binding"/>
    <property type="evidence" value="ECO:0007669"/>
    <property type="project" value="InterPro"/>
</dbReference>
<keyword evidence="8 13" id="KW-0408">Iron</keyword>
<dbReference type="GO" id="GO:0009543">
    <property type="term" value="C:chloroplast thylakoid lumen"/>
    <property type="evidence" value="ECO:0007669"/>
    <property type="project" value="UniProtKB-SubCell"/>
</dbReference>
<dbReference type="PROSITE" id="PS51007">
    <property type="entry name" value="CYTC"/>
    <property type="match status" value="1"/>
</dbReference>
<keyword evidence="14" id="KW-0732">Signal</keyword>
<dbReference type="Gene3D" id="1.10.760.10">
    <property type="entry name" value="Cytochrome c-like domain"/>
    <property type="match status" value="1"/>
</dbReference>
<evidence type="ECO:0000313" key="16">
    <source>
        <dbReference type="EMBL" id="ARW67149.1"/>
    </source>
</evidence>
<reference evidence="16" key="1">
    <citation type="journal article" date="2017" name="J. Phycol.">
        <title>Analysis of chloroplast genomes and a supermatrix inform reclassification of the Rhodomelaceae (Rhodophyta).</title>
        <authorList>
            <person name="Diaz-Tapia P."/>
            <person name="Maggs C.A."/>
            <person name="West J.A."/>
            <person name="Verbruggen H."/>
        </authorList>
    </citation>
    <scope>NUCLEOTIDE SEQUENCE</scope>
    <source>
        <strain evidence="16">PD1230</strain>
    </source>
</reference>
<evidence type="ECO:0000256" key="13">
    <source>
        <dbReference type="PROSITE-ProRule" id="PRU00433"/>
    </source>
</evidence>
<keyword evidence="16" id="KW-0934">Plastid</keyword>
<evidence type="ECO:0000256" key="12">
    <source>
        <dbReference type="ARBA" id="ARBA00033211"/>
    </source>
</evidence>
<evidence type="ECO:0000256" key="7">
    <source>
        <dbReference type="ARBA" id="ARBA00022982"/>
    </source>
</evidence>
<dbReference type="InterPro" id="IPR008168">
    <property type="entry name" value="Cyt_C_IC"/>
</dbReference>
<dbReference type="PANTHER" id="PTHR34688">
    <property type="entry name" value="CYTOCHROME C6, CHLOROPLASTIC"/>
    <property type="match status" value="1"/>
</dbReference>
<evidence type="ECO:0000256" key="10">
    <source>
        <dbReference type="ARBA" id="ARBA00030448"/>
    </source>
</evidence>
<evidence type="ECO:0000256" key="5">
    <source>
        <dbReference type="ARBA" id="ARBA00022617"/>
    </source>
</evidence>
<dbReference type="SUPFAM" id="SSF46626">
    <property type="entry name" value="Cytochrome c"/>
    <property type="match status" value="1"/>
</dbReference>
<comment type="function">
    <text evidence="1">Functions as an electron carrier between membrane-bound cytochrome b6-f and photosystem I in oxygenic photosynthesis.</text>
</comment>
<feature type="signal peptide" evidence="14">
    <location>
        <begin position="1"/>
        <end position="18"/>
    </location>
</feature>
<keyword evidence="16" id="KW-0150">Chloroplast</keyword>
<dbReference type="PRINTS" id="PR00605">
    <property type="entry name" value="CYTCHROMECIC"/>
</dbReference>
<name>A0A1Z1MMQ1_9FLOR</name>
<evidence type="ECO:0000256" key="8">
    <source>
        <dbReference type="ARBA" id="ARBA00023004"/>
    </source>
</evidence>
<keyword evidence="9" id="KW-0793">Thylakoid</keyword>
<evidence type="ECO:0000256" key="9">
    <source>
        <dbReference type="ARBA" id="ARBA00023078"/>
    </source>
</evidence>
<dbReference type="RefSeq" id="YP_009397963.1">
    <property type="nucleotide sequence ID" value="NC_035290.1"/>
</dbReference>
<comment type="subcellular location">
    <subcellularLocation>
        <location evidence="2">Plastid</location>
        <location evidence="2">Chloroplast thylakoid lumen</location>
    </subcellularLocation>
</comment>
<organism evidence="16">
    <name type="scientific">Gredgaria maugeana</name>
    <dbReference type="NCBI Taxonomy" id="2007213"/>
    <lineage>
        <taxon>Eukaryota</taxon>
        <taxon>Rhodophyta</taxon>
        <taxon>Florideophyceae</taxon>
        <taxon>Rhodymeniophycidae</taxon>
        <taxon>Ceramiales</taxon>
        <taxon>Rhodomelaceae</taxon>
        <taxon>Herposiphonieae</taxon>
        <taxon>Gredgaria</taxon>
    </lineage>
</organism>
<protein>
    <recommendedName>
        <fullName evidence="12">Cytochrome c-553</fullName>
    </recommendedName>
    <alternativeName>
        <fullName evidence="11">Cytochrome c553</fullName>
    </alternativeName>
    <alternativeName>
        <fullName evidence="10">Soluble cytochrome f</fullName>
    </alternativeName>
</protein>
<evidence type="ECO:0000256" key="14">
    <source>
        <dbReference type="SAM" id="SignalP"/>
    </source>
</evidence>
<evidence type="ECO:0000256" key="11">
    <source>
        <dbReference type="ARBA" id="ARBA00031247"/>
    </source>
</evidence>
<keyword evidence="6 13" id="KW-0479">Metal-binding</keyword>
<keyword evidence="5 13" id="KW-0349">Heme</keyword>
<comment type="similarity">
    <text evidence="3">Belongs to the cytochrome c family. PetJ subfamily.</text>
</comment>
<dbReference type="EMBL" id="MF101446">
    <property type="protein sequence ID" value="ARW67149.1"/>
    <property type="molecule type" value="Genomic_DNA"/>
</dbReference>
<sequence length="112" mass="12523">MRFLFSLFLSFFTIYTLSSSSSFAQEIDLDEGEQVFSQNCAACHAGGNNSVNPKKSLKLNDLNTYSKNSFEKIKYQVENGAGQMPPFSGHLSDEEISNVAHFVLSQAKNELW</sequence>
<dbReference type="InterPro" id="IPR009056">
    <property type="entry name" value="Cyt_c-like_dom"/>
</dbReference>
<dbReference type="InterPro" id="IPR023655">
    <property type="entry name" value="Cyt_C6"/>
</dbReference>
<dbReference type="InterPro" id="IPR036909">
    <property type="entry name" value="Cyt_c-like_dom_sf"/>
</dbReference>
<dbReference type="Pfam" id="PF13442">
    <property type="entry name" value="Cytochrome_CBB3"/>
    <property type="match status" value="1"/>
</dbReference>
<evidence type="ECO:0000256" key="2">
    <source>
        <dbReference type="ARBA" id="ARBA00004456"/>
    </source>
</evidence>
<evidence type="ECO:0000256" key="3">
    <source>
        <dbReference type="ARBA" id="ARBA00009650"/>
    </source>
</evidence>
<proteinExistence type="inferred from homology"/>
<feature type="chain" id="PRO_5012848356" description="Cytochrome c-553" evidence="14">
    <location>
        <begin position="19"/>
        <end position="112"/>
    </location>
</feature>
<dbReference type="GeneID" id="33360416"/>
<feature type="domain" description="Cytochrome c" evidence="15">
    <location>
        <begin position="27"/>
        <end position="107"/>
    </location>
</feature>
<gene>
    <name evidence="16" type="primary">petJ</name>
</gene>
<dbReference type="AlphaFoldDB" id="A0A1Z1MMQ1"/>
<keyword evidence="4" id="KW-0813">Transport</keyword>
<dbReference type="GO" id="GO:0005506">
    <property type="term" value="F:iron ion binding"/>
    <property type="evidence" value="ECO:0007669"/>
    <property type="project" value="InterPro"/>
</dbReference>